<organism evidence="2 3">
    <name type="scientific">Trifolium medium</name>
    <dbReference type="NCBI Taxonomy" id="97028"/>
    <lineage>
        <taxon>Eukaryota</taxon>
        <taxon>Viridiplantae</taxon>
        <taxon>Streptophyta</taxon>
        <taxon>Embryophyta</taxon>
        <taxon>Tracheophyta</taxon>
        <taxon>Spermatophyta</taxon>
        <taxon>Magnoliopsida</taxon>
        <taxon>eudicotyledons</taxon>
        <taxon>Gunneridae</taxon>
        <taxon>Pentapetalae</taxon>
        <taxon>rosids</taxon>
        <taxon>fabids</taxon>
        <taxon>Fabales</taxon>
        <taxon>Fabaceae</taxon>
        <taxon>Papilionoideae</taxon>
        <taxon>50 kb inversion clade</taxon>
        <taxon>NPAAA clade</taxon>
        <taxon>Hologalegina</taxon>
        <taxon>IRL clade</taxon>
        <taxon>Trifolieae</taxon>
        <taxon>Trifolium</taxon>
    </lineage>
</organism>
<dbReference type="EMBL" id="LXQA011443858">
    <property type="protein sequence ID" value="MCI97459.1"/>
    <property type="molecule type" value="Genomic_DNA"/>
</dbReference>
<evidence type="ECO:0000256" key="1">
    <source>
        <dbReference type="SAM" id="MobiDB-lite"/>
    </source>
</evidence>
<accession>A0A392WCD1</accession>
<evidence type="ECO:0000313" key="3">
    <source>
        <dbReference type="Proteomes" id="UP000265520"/>
    </source>
</evidence>
<keyword evidence="3" id="KW-1185">Reference proteome</keyword>
<evidence type="ECO:0000313" key="2">
    <source>
        <dbReference type="EMBL" id="MCI97459.1"/>
    </source>
</evidence>
<dbReference type="Proteomes" id="UP000265520">
    <property type="component" value="Unassembled WGS sequence"/>
</dbReference>
<feature type="region of interest" description="Disordered" evidence="1">
    <location>
        <begin position="1"/>
        <end position="22"/>
    </location>
</feature>
<feature type="non-terminal residue" evidence="2">
    <location>
        <position position="1"/>
    </location>
</feature>
<reference evidence="2 3" key="1">
    <citation type="journal article" date="2018" name="Front. Plant Sci.">
        <title>Red Clover (Trifolium pratense) and Zigzag Clover (T. medium) - A Picture of Genomic Similarities and Differences.</title>
        <authorList>
            <person name="Dluhosova J."/>
            <person name="Istvanek J."/>
            <person name="Nedelnik J."/>
            <person name="Repkova J."/>
        </authorList>
    </citation>
    <scope>NUCLEOTIDE SEQUENCE [LARGE SCALE GENOMIC DNA]</scope>
    <source>
        <strain evidence="3">cv. 10/8</strain>
        <tissue evidence="2">Leaf</tissue>
    </source>
</reference>
<dbReference type="AlphaFoldDB" id="A0A392WCD1"/>
<sequence>VVEEGYAERPSQKNTSWTEDKEKAYKENVKENATTLRFTQQGVSKVIYPRIFGVKKAKDA</sequence>
<name>A0A392WCD1_9FABA</name>
<proteinExistence type="predicted"/>
<comment type="caution">
    <text evidence="2">The sequence shown here is derived from an EMBL/GenBank/DDBJ whole genome shotgun (WGS) entry which is preliminary data.</text>
</comment>
<protein>
    <submittedName>
        <fullName evidence="2">Uncharacterized protein</fullName>
    </submittedName>
</protein>
<feature type="compositionally biased region" description="Basic and acidic residues" evidence="1">
    <location>
        <begin position="1"/>
        <end position="11"/>
    </location>
</feature>